<gene>
    <name evidence="3" type="ORF">AKO1_002285</name>
    <name evidence="2" type="ORF">AKO1_005330</name>
</gene>
<evidence type="ECO:0000313" key="4">
    <source>
        <dbReference type="Proteomes" id="UP001431209"/>
    </source>
</evidence>
<proteinExistence type="predicted"/>
<keyword evidence="1" id="KW-1133">Transmembrane helix</keyword>
<protein>
    <submittedName>
        <fullName evidence="2">KatG</fullName>
    </submittedName>
</protein>
<organism evidence="3 4">
    <name type="scientific">Acrasis kona</name>
    <dbReference type="NCBI Taxonomy" id="1008807"/>
    <lineage>
        <taxon>Eukaryota</taxon>
        <taxon>Discoba</taxon>
        <taxon>Heterolobosea</taxon>
        <taxon>Tetramitia</taxon>
        <taxon>Eutetramitia</taxon>
        <taxon>Acrasidae</taxon>
        <taxon>Acrasis</taxon>
    </lineage>
</organism>
<feature type="transmembrane region" description="Helical" evidence="1">
    <location>
        <begin position="7"/>
        <end position="30"/>
    </location>
</feature>
<dbReference type="EMBL" id="JAOPGA020000288">
    <property type="protein sequence ID" value="KAL0477982.1"/>
    <property type="molecule type" value="Genomic_DNA"/>
</dbReference>
<evidence type="ECO:0000313" key="3">
    <source>
        <dbReference type="EMBL" id="KAL0491105.1"/>
    </source>
</evidence>
<evidence type="ECO:0000313" key="2">
    <source>
        <dbReference type="EMBL" id="KAL0477982.1"/>
    </source>
</evidence>
<sequence length="261" mass="31760">MRTTCRVRLFGIFLCAAVFQIIIAVVFTMLRRPEDNKIPTGSIPDVPYDKAEVVIVVAGYLFDTSWVRRYLPEYSHVVYTKLDLASKYNVPHNKGKEAHIYLKFIIDHYHNLPNHTIFLHGHGSESWHDTRLYRTIKNLDYNEEYKNLNWHHHYDLERDWKDEYEKTRDHWPEVFVKYGIPFPERICYYCCAQFMVSKEAILRRPFNFYKEYYDWMADTQVDDYYTSRISEYTWHMVFGQDPVQKRIKWSQYFDNLLSGWW</sequence>
<reference evidence="3 4" key="1">
    <citation type="submission" date="2024-03" db="EMBL/GenBank/DDBJ databases">
        <title>The Acrasis kona genome and developmental transcriptomes reveal deep origins of eukaryotic multicellular pathways.</title>
        <authorList>
            <person name="Sheikh S."/>
            <person name="Fu C.-J."/>
            <person name="Brown M.W."/>
            <person name="Baldauf S.L."/>
        </authorList>
    </citation>
    <scope>NUCLEOTIDE SEQUENCE [LARGE SCALE GENOMIC DNA]</scope>
    <source>
        <strain evidence="3 4">ATCC MYA-3509</strain>
    </source>
</reference>
<comment type="caution">
    <text evidence="3">The sequence shown here is derived from an EMBL/GenBank/DDBJ whole genome shotgun (WGS) entry which is preliminary data.</text>
</comment>
<dbReference type="Proteomes" id="UP001431209">
    <property type="component" value="Unassembled WGS sequence"/>
</dbReference>
<name>A0AAW2ZNQ2_9EUKA</name>
<keyword evidence="1" id="KW-0812">Transmembrane</keyword>
<keyword evidence="1" id="KW-0472">Membrane</keyword>
<dbReference type="AlphaFoldDB" id="A0AAW2ZNQ2"/>
<dbReference type="PANTHER" id="PTHR37490">
    <property type="entry name" value="EXPRESSED PROTEIN"/>
    <property type="match status" value="1"/>
</dbReference>
<dbReference type="InterPro" id="IPR021838">
    <property type="entry name" value="DUF3431"/>
</dbReference>
<evidence type="ECO:0000256" key="1">
    <source>
        <dbReference type="SAM" id="Phobius"/>
    </source>
</evidence>
<keyword evidence="4" id="KW-1185">Reference proteome</keyword>
<dbReference type="EMBL" id="JAOPGA020001754">
    <property type="protein sequence ID" value="KAL0491105.1"/>
    <property type="molecule type" value="Genomic_DNA"/>
</dbReference>
<dbReference type="Pfam" id="PF11913">
    <property type="entry name" value="DUF3431"/>
    <property type="match status" value="1"/>
</dbReference>
<dbReference type="PANTHER" id="PTHR37490:SF2">
    <property type="match status" value="1"/>
</dbReference>
<accession>A0AAW2ZNQ2</accession>